<dbReference type="GO" id="GO:0006623">
    <property type="term" value="P:protein targeting to vacuole"/>
    <property type="evidence" value="ECO:0007669"/>
    <property type="project" value="TreeGrafter"/>
</dbReference>
<dbReference type="GO" id="GO:0000813">
    <property type="term" value="C:ESCRT I complex"/>
    <property type="evidence" value="ECO:0007669"/>
    <property type="project" value="UniProtKB-ARBA"/>
</dbReference>
<evidence type="ECO:0000256" key="8">
    <source>
        <dbReference type="SAM" id="Coils"/>
    </source>
</evidence>
<feature type="coiled-coil region" evidence="8">
    <location>
        <begin position="48"/>
        <end position="136"/>
    </location>
</feature>
<dbReference type="GO" id="GO:0031902">
    <property type="term" value="C:late endosome membrane"/>
    <property type="evidence" value="ECO:0007669"/>
    <property type="project" value="UniProtKB-SubCell"/>
</dbReference>
<name>A0A0T6B878_9SCAR</name>
<comment type="similarity">
    <text evidence="2">Belongs to the VPS37 family.</text>
</comment>
<evidence type="ECO:0000256" key="2">
    <source>
        <dbReference type="ARBA" id="ARBA00007617"/>
    </source>
</evidence>
<dbReference type="PROSITE" id="PS51314">
    <property type="entry name" value="VPS37_C"/>
    <property type="match status" value="1"/>
</dbReference>
<dbReference type="PANTHER" id="PTHR13678">
    <property type="entry name" value="VACUOLAR PROTEIN SORTING-ASSOCIATED PROTEIN 37"/>
    <property type="match status" value="1"/>
</dbReference>
<evidence type="ECO:0000313" key="10">
    <source>
        <dbReference type="EMBL" id="KRT83510.1"/>
    </source>
</evidence>
<keyword evidence="11" id="KW-1185">Reference proteome</keyword>
<dbReference type="PANTHER" id="PTHR13678:SF27">
    <property type="entry name" value="LD45836P"/>
    <property type="match status" value="1"/>
</dbReference>
<gene>
    <name evidence="10" type="ORF">AMK59_3975</name>
</gene>
<evidence type="ECO:0000256" key="3">
    <source>
        <dbReference type="ARBA" id="ARBA00022448"/>
    </source>
</evidence>
<keyword evidence="5 7" id="KW-0653">Protein transport</keyword>
<dbReference type="OrthoDB" id="10004364at2759"/>
<dbReference type="InterPro" id="IPR009851">
    <property type="entry name" value="Mod_r"/>
</dbReference>
<reference evidence="10 11" key="1">
    <citation type="submission" date="2015-09" db="EMBL/GenBank/DDBJ databases">
        <title>Draft genome of the scarab beetle Oryctes borbonicus.</title>
        <authorList>
            <person name="Meyer J.M."/>
            <person name="Markov G.V."/>
            <person name="Baskaran P."/>
            <person name="Herrmann M."/>
            <person name="Sommer R.J."/>
            <person name="Roedelsperger C."/>
        </authorList>
    </citation>
    <scope>NUCLEOTIDE SEQUENCE [LARGE SCALE GENOMIC DNA]</scope>
    <source>
        <strain evidence="10">OB123</strain>
        <tissue evidence="10">Whole animal</tissue>
    </source>
</reference>
<dbReference type="GO" id="GO:0006612">
    <property type="term" value="P:protein targeting to membrane"/>
    <property type="evidence" value="ECO:0007669"/>
    <property type="project" value="TreeGrafter"/>
</dbReference>
<comment type="function">
    <text evidence="6">Component of the ESCRT-I complex, a regulator of vesicular trafficking process. Required for the sorting of endocytic ubiquitinated cargos into multivesicular bodies. May be involved in cell growth and differentiation.</text>
</comment>
<organism evidence="10 11">
    <name type="scientific">Oryctes borbonicus</name>
    <dbReference type="NCBI Taxonomy" id="1629725"/>
    <lineage>
        <taxon>Eukaryota</taxon>
        <taxon>Metazoa</taxon>
        <taxon>Ecdysozoa</taxon>
        <taxon>Arthropoda</taxon>
        <taxon>Hexapoda</taxon>
        <taxon>Insecta</taxon>
        <taxon>Pterygota</taxon>
        <taxon>Neoptera</taxon>
        <taxon>Endopterygota</taxon>
        <taxon>Coleoptera</taxon>
        <taxon>Polyphaga</taxon>
        <taxon>Scarabaeiformia</taxon>
        <taxon>Scarabaeidae</taxon>
        <taxon>Dynastinae</taxon>
        <taxon>Oryctes</taxon>
    </lineage>
</organism>
<evidence type="ECO:0000256" key="1">
    <source>
        <dbReference type="ARBA" id="ARBA00004633"/>
    </source>
</evidence>
<dbReference type="AlphaFoldDB" id="A0A0T6B878"/>
<comment type="subcellular location">
    <subcellularLocation>
        <location evidence="1">Late endosome membrane</location>
        <topology evidence="1">Peripheral membrane protein</topology>
    </subcellularLocation>
</comment>
<dbReference type="EMBL" id="LJIG01009223">
    <property type="protein sequence ID" value="KRT83510.1"/>
    <property type="molecule type" value="Genomic_DNA"/>
</dbReference>
<keyword evidence="4" id="KW-0967">Endosome</keyword>
<dbReference type="InterPro" id="IPR029012">
    <property type="entry name" value="Helix_hairpin_bin_sf"/>
</dbReference>
<evidence type="ECO:0000256" key="4">
    <source>
        <dbReference type="ARBA" id="ARBA00022753"/>
    </source>
</evidence>
<evidence type="ECO:0000259" key="9">
    <source>
        <dbReference type="PROSITE" id="PS51314"/>
    </source>
</evidence>
<proteinExistence type="inferred from homology"/>
<evidence type="ECO:0000256" key="6">
    <source>
        <dbReference type="ARBA" id="ARBA00025010"/>
    </source>
</evidence>
<evidence type="ECO:0000313" key="11">
    <source>
        <dbReference type="Proteomes" id="UP000051574"/>
    </source>
</evidence>
<dbReference type="Proteomes" id="UP000051574">
    <property type="component" value="Unassembled WGS sequence"/>
</dbReference>
<keyword evidence="8" id="KW-0175">Coiled coil</keyword>
<evidence type="ECO:0000256" key="5">
    <source>
        <dbReference type="ARBA" id="ARBA00022927"/>
    </source>
</evidence>
<accession>A0A0T6B878</accession>
<dbReference type="Pfam" id="PF07200">
    <property type="entry name" value="Mod_r"/>
    <property type="match status" value="1"/>
</dbReference>
<protein>
    <recommendedName>
        <fullName evidence="9">VPS37 C-terminal domain-containing protein</fullName>
    </recommendedName>
</protein>
<feature type="domain" description="VPS37 C-terminal" evidence="9">
    <location>
        <begin position="93"/>
        <end position="182"/>
    </location>
</feature>
<keyword evidence="3 7" id="KW-0813">Transport</keyword>
<evidence type="ECO:0000256" key="7">
    <source>
        <dbReference type="PROSITE-ProRule" id="PRU00646"/>
    </source>
</evidence>
<comment type="caution">
    <text evidence="10">The sequence shown here is derived from an EMBL/GenBank/DDBJ whole genome shotgun (WGS) entry which is preliminary data.</text>
</comment>
<sequence>MTLAALQAHCKKAIAQLRYLNNDELDHILQDNERITAILGTVDQTYLKDIASEKETLLEQNREKAEANLAKEPQLVEGREMIMQLSAEGEELSNRVKEKYDEMRQQSGDMSLETVLALLQTAASEMEEESEEAAKRFLDNELEIEDFLDEFLAKRKVVHLRLVKAEKMTKIISRDPMLGSNYMNTPPMGVNANYFPGYPAVPVSVPYPPNPIAAAVPYPPNPMSAAVPYPPSDFRMPMPRISYYQNN</sequence>
<dbReference type="GO" id="GO:0043162">
    <property type="term" value="P:ubiquitin-dependent protein catabolic process via the multivesicular body sorting pathway"/>
    <property type="evidence" value="ECO:0007669"/>
    <property type="project" value="TreeGrafter"/>
</dbReference>
<dbReference type="Gene3D" id="1.10.287.660">
    <property type="entry name" value="Helix hairpin bin"/>
    <property type="match status" value="1"/>
</dbReference>